<accession>A0ABM0U7C8</accession>
<gene>
    <name evidence="2" type="primary">LOC104720862</name>
</gene>
<sequence>MKPRLCFNSRRRSISPCYISIS</sequence>
<dbReference type="RefSeq" id="XP_010437063.1">
    <property type="nucleotide sequence ID" value="XM_010438761.1"/>
</dbReference>
<organism evidence="1 2">
    <name type="scientific">Camelina sativa</name>
    <name type="common">False flax</name>
    <name type="synonym">Myagrum sativum</name>
    <dbReference type="NCBI Taxonomy" id="90675"/>
    <lineage>
        <taxon>Eukaryota</taxon>
        <taxon>Viridiplantae</taxon>
        <taxon>Streptophyta</taxon>
        <taxon>Embryophyta</taxon>
        <taxon>Tracheophyta</taxon>
        <taxon>Spermatophyta</taxon>
        <taxon>Magnoliopsida</taxon>
        <taxon>eudicotyledons</taxon>
        <taxon>Gunneridae</taxon>
        <taxon>Pentapetalae</taxon>
        <taxon>rosids</taxon>
        <taxon>malvids</taxon>
        <taxon>Brassicales</taxon>
        <taxon>Brassicaceae</taxon>
        <taxon>Camelineae</taxon>
        <taxon>Camelina</taxon>
    </lineage>
</organism>
<dbReference type="GeneID" id="104720862"/>
<dbReference type="Proteomes" id="UP000694864">
    <property type="component" value="Chromosome 11"/>
</dbReference>
<name>A0ABM0U7C8_CAMSA</name>
<evidence type="ECO:0000313" key="2">
    <source>
        <dbReference type="RefSeq" id="XP_010437063.1"/>
    </source>
</evidence>
<protein>
    <submittedName>
        <fullName evidence="2">LOW QUALITY PROTEIN: peptide POLARIS</fullName>
    </submittedName>
</protein>
<proteinExistence type="predicted"/>
<reference evidence="2" key="2">
    <citation type="submission" date="2025-08" db="UniProtKB">
        <authorList>
            <consortium name="RefSeq"/>
        </authorList>
    </citation>
    <scope>IDENTIFICATION</scope>
    <source>
        <tissue evidence="2">Leaf</tissue>
    </source>
</reference>
<keyword evidence="1" id="KW-1185">Reference proteome</keyword>
<evidence type="ECO:0000313" key="1">
    <source>
        <dbReference type="Proteomes" id="UP000694864"/>
    </source>
</evidence>
<reference evidence="1" key="1">
    <citation type="journal article" date="2014" name="Nat. Commun.">
        <title>The emerging biofuel crop Camelina sativa retains a highly undifferentiated hexaploid genome structure.</title>
        <authorList>
            <person name="Kagale S."/>
            <person name="Koh C."/>
            <person name="Nixon J."/>
            <person name="Bollina V."/>
            <person name="Clarke W.E."/>
            <person name="Tuteja R."/>
            <person name="Spillane C."/>
            <person name="Robinson S.J."/>
            <person name="Links M.G."/>
            <person name="Clarke C."/>
            <person name="Higgins E.E."/>
            <person name="Huebert T."/>
            <person name="Sharpe A.G."/>
            <person name="Parkin I.A."/>
        </authorList>
    </citation>
    <scope>NUCLEOTIDE SEQUENCE [LARGE SCALE GENOMIC DNA]</scope>
    <source>
        <strain evidence="1">cv. DH55</strain>
    </source>
</reference>